<accession>A0A1Q8EE37</accession>
<keyword evidence="2" id="KW-1133">Transmembrane helix</keyword>
<dbReference type="RefSeq" id="WP_075098935.1">
    <property type="nucleotide sequence ID" value="NZ_MSJL01000013.1"/>
</dbReference>
<evidence type="ECO:0000313" key="6">
    <source>
        <dbReference type="Proteomes" id="UP000255213"/>
    </source>
</evidence>
<organism evidence="3 5">
    <name type="scientific">Streptococcus acidominimus</name>
    <dbReference type="NCBI Taxonomy" id="1326"/>
    <lineage>
        <taxon>Bacteria</taxon>
        <taxon>Bacillati</taxon>
        <taxon>Bacillota</taxon>
        <taxon>Bacilli</taxon>
        <taxon>Lactobacillales</taxon>
        <taxon>Streptococcaceae</taxon>
        <taxon>Streptococcus</taxon>
    </lineage>
</organism>
<dbReference type="NCBIfam" id="NF042931">
    <property type="entry name" value="SAG1386_EF1546"/>
    <property type="match status" value="1"/>
</dbReference>
<reference evidence="5" key="2">
    <citation type="submission" date="2016-12" db="EMBL/GenBank/DDBJ databases">
        <authorList>
            <person name="Gulvik C.A."/>
        </authorList>
    </citation>
    <scope>NUCLEOTIDE SEQUENCE [LARGE SCALE GENOMIC DNA]</scope>
    <source>
        <strain evidence="5">ATCC 51725</strain>
    </source>
</reference>
<feature type="region of interest" description="Disordered" evidence="1">
    <location>
        <begin position="66"/>
        <end position="114"/>
    </location>
</feature>
<reference evidence="4 6" key="3">
    <citation type="submission" date="2018-06" db="EMBL/GenBank/DDBJ databases">
        <authorList>
            <consortium name="Pathogen Informatics"/>
            <person name="Doyle S."/>
        </authorList>
    </citation>
    <scope>NUCLEOTIDE SEQUENCE [LARGE SCALE GENOMIC DNA]</scope>
    <source>
        <strain evidence="4 6">NCTC12957</strain>
    </source>
</reference>
<dbReference type="InterPro" id="IPR049981">
    <property type="entry name" value="SPy_0802-like"/>
</dbReference>
<evidence type="ECO:0000313" key="3">
    <source>
        <dbReference type="EMBL" id="OLF50048.1"/>
    </source>
</evidence>
<feature type="compositionally biased region" description="Polar residues" evidence="1">
    <location>
        <begin position="1"/>
        <end position="14"/>
    </location>
</feature>
<keyword evidence="2" id="KW-0472">Membrane</keyword>
<feature type="region of interest" description="Disordered" evidence="1">
    <location>
        <begin position="1"/>
        <end position="24"/>
    </location>
</feature>
<dbReference type="EMBL" id="UHEN01000001">
    <property type="protein sequence ID" value="SUN08052.1"/>
    <property type="molecule type" value="Genomic_DNA"/>
</dbReference>
<feature type="transmembrane region" description="Helical" evidence="2">
    <location>
        <begin position="30"/>
        <end position="52"/>
    </location>
</feature>
<evidence type="ECO:0000256" key="2">
    <source>
        <dbReference type="SAM" id="Phobius"/>
    </source>
</evidence>
<dbReference type="AlphaFoldDB" id="A0A1Q8EE37"/>
<dbReference type="OrthoDB" id="2242633at2"/>
<evidence type="ECO:0000256" key="1">
    <source>
        <dbReference type="SAM" id="MobiDB-lite"/>
    </source>
</evidence>
<feature type="compositionally biased region" description="Low complexity" evidence="1">
    <location>
        <begin position="68"/>
        <end position="111"/>
    </location>
</feature>
<keyword evidence="2" id="KW-0812">Transmembrane</keyword>
<protein>
    <submittedName>
        <fullName evidence="4">Membrane protein</fullName>
    </submittedName>
</protein>
<keyword evidence="5" id="KW-1185">Reference proteome</keyword>
<sequence length="165" mass="17364">MSQEPWNEEIYQSTESRRSRSAKGNSGTRVLSILAVLFLFIVIITTIAMVYLSNGGSKTDASQEFYNTSSTVSTASSTKTATTTASTSKPSETSDPASSSSAEDTTQSSAAVSGETIAVQAGEGRDMIAARAGISPEELERLNPDKMTGPGGTWWANPGDLVKIK</sequence>
<dbReference type="InterPro" id="IPR018392">
    <property type="entry name" value="LysM"/>
</dbReference>
<name>A0A1Q8EE37_STRAI</name>
<feature type="region of interest" description="Disordered" evidence="1">
    <location>
        <begin position="135"/>
        <end position="160"/>
    </location>
</feature>
<dbReference type="EMBL" id="MSJL01000013">
    <property type="protein sequence ID" value="OLF50048.1"/>
    <property type="molecule type" value="Genomic_DNA"/>
</dbReference>
<gene>
    <name evidence="3" type="ORF">BU200_03975</name>
    <name evidence="4" type="ORF">NCTC12957_01640</name>
</gene>
<dbReference type="Proteomes" id="UP000255213">
    <property type="component" value="Unassembled WGS sequence"/>
</dbReference>
<evidence type="ECO:0000313" key="5">
    <source>
        <dbReference type="Proteomes" id="UP000186437"/>
    </source>
</evidence>
<dbReference type="CDD" id="cd00118">
    <property type="entry name" value="LysM"/>
    <property type="match status" value="1"/>
</dbReference>
<dbReference type="Proteomes" id="UP000186437">
    <property type="component" value="Unassembled WGS sequence"/>
</dbReference>
<reference evidence="3" key="1">
    <citation type="submission" date="2016-12" db="EMBL/GenBank/DDBJ databases">
        <authorList>
            <person name="Song W.-J."/>
            <person name="Kurnit D.M."/>
        </authorList>
    </citation>
    <scope>NUCLEOTIDE SEQUENCE [LARGE SCALE GENOMIC DNA]</scope>
    <source>
        <strain evidence="3">ATCC 51725</strain>
    </source>
</reference>
<evidence type="ECO:0000313" key="4">
    <source>
        <dbReference type="EMBL" id="SUN08052.1"/>
    </source>
</evidence>
<proteinExistence type="predicted"/>